<evidence type="ECO:0000313" key="3">
    <source>
        <dbReference type="Proteomes" id="UP000193144"/>
    </source>
</evidence>
<feature type="domain" description="Ubiquitin-like" evidence="1">
    <location>
        <begin position="244"/>
        <end position="326"/>
    </location>
</feature>
<protein>
    <recommendedName>
        <fullName evidence="1">Ubiquitin-like domain-containing protein</fullName>
    </recommendedName>
</protein>
<dbReference type="PANTHER" id="PTHR38886">
    <property type="entry name" value="SESA DOMAIN-CONTAINING PROTEIN"/>
    <property type="match status" value="1"/>
</dbReference>
<proteinExistence type="predicted"/>
<keyword evidence="3" id="KW-1185">Reference proteome</keyword>
<organism evidence="2 3">
    <name type="scientific">Clohesyomyces aquaticus</name>
    <dbReference type="NCBI Taxonomy" id="1231657"/>
    <lineage>
        <taxon>Eukaryota</taxon>
        <taxon>Fungi</taxon>
        <taxon>Dikarya</taxon>
        <taxon>Ascomycota</taxon>
        <taxon>Pezizomycotina</taxon>
        <taxon>Dothideomycetes</taxon>
        <taxon>Pleosporomycetidae</taxon>
        <taxon>Pleosporales</taxon>
        <taxon>Lindgomycetaceae</taxon>
        <taxon>Clohesyomyces</taxon>
    </lineage>
</organism>
<dbReference type="EMBL" id="MCFA01000269">
    <property type="protein sequence ID" value="ORX95829.1"/>
    <property type="molecule type" value="Genomic_DNA"/>
</dbReference>
<dbReference type="PANTHER" id="PTHR38886:SF1">
    <property type="entry name" value="NACHT-NTPASE AND P-LOOP NTPASES N-TERMINAL DOMAIN-CONTAINING PROTEIN"/>
    <property type="match status" value="1"/>
</dbReference>
<gene>
    <name evidence="2" type="ORF">BCR34DRAFT_607832</name>
</gene>
<evidence type="ECO:0000259" key="1">
    <source>
        <dbReference type="Pfam" id="PF22893"/>
    </source>
</evidence>
<dbReference type="Proteomes" id="UP000193144">
    <property type="component" value="Unassembled WGS sequence"/>
</dbReference>
<name>A0A1Y1YCV9_9PLEO</name>
<sequence>MATPVFGFSVGDFIAGVKLVKDLIESLDDAVGAKPAFRCLIAELRSLEGALAEVKNLEVDPSQVSSKLALEHAASQCQHSIEAFLGKHVKFQIALGEQASGSTWRTTLRKVQWAVCKQDVVDKFRAEITGHVLTINTLLATVHLSSTTLLSERAKTHHATVEQHNQRGAQTQSLIKQNNDILKSQADLILTISQTVTGCTTRQQADDLRAIMLKVLATNMQIYRSVLDIHKINSTAQIPPQIERQLPVTFEDAHGRLAPLHVEFINSWDAFQAVLEVRFRDLPGLKKVQNREYSLSEPGGKRNLGLNAPFESSFLPGRRISMSMIFETPQPSISVCPGCNTRTTHSVNEERQCANFDCRLWYRLLDDIDEGARQRGTPQPQRVKRKAGNALRKRVKRLKYTNVSDQNDIGEDSGDEDTIDQFRRVIVILSSGRQIYRSGGQNQSLGHDSASRFHDTPQAIGSRLGPTLLELPLDVVGRTGIIDHLKYSPRPH</sequence>
<dbReference type="STRING" id="1231657.A0A1Y1YCV9"/>
<accession>A0A1Y1YCV9</accession>
<evidence type="ECO:0000313" key="2">
    <source>
        <dbReference type="EMBL" id="ORX95829.1"/>
    </source>
</evidence>
<dbReference type="InterPro" id="IPR054464">
    <property type="entry name" value="ULD_fung"/>
</dbReference>
<dbReference type="Pfam" id="PF22893">
    <property type="entry name" value="ULD_2"/>
    <property type="match status" value="1"/>
</dbReference>
<dbReference type="OrthoDB" id="3045089at2759"/>
<dbReference type="AlphaFoldDB" id="A0A1Y1YCV9"/>
<comment type="caution">
    <text evidence="2">The sequence shown here is derived from an EMBL/GenBank/DDBJ whole genome shotgun (WGS) entry which is preliminary data.</text>
</comment>
<reference evidence="2 3" key="1">
    <citation type="submission" date="2016-07" db="EMBL/GenBank/DDBJ databases">
        <title>Pervasive Adenine N6-methylation of Active Genes in Fungi.</title>
        <authorList>
            <consortium name="DOE Joint Genome Institute"/>
            <person name="Mondo S.J."/>
            <person name="Dannebaum R.O."/>
            <person name="Kuo R.C."/>
            <person name="Labutti K."/>
            <person name="Haridas S."/>
            <person name="Kuo A."/>
            <person name="Salamov A."/>
            <person name="Ahrendt S.R."/>
            <person name="Lipzen A."/>
            <person name="Sullivan W."/>
            <person name="Andreopoulos W.B."/>
            <person name="Clum A."/>
            <person name="Lindquist E."/>
            <person name="Daum C."/>
            <person name="Ramamoorthy G.K."/>
            <person name="Gryganskyi A."/>
            <person name="Culley D."/>
            <person name="Magnuson J.K."/>
            <person name="James T.Y."/>
            <person name="O'Malley M.A."/>
            <person name="Stajich J.E."/>
            <person name="Spatafora J.W."/>
            <person name="Visel A."/>
            <person name="Grigoriev I.V."/>
        </authorList>
    </citation>
    <scope>NUCLEOTIDE SEQUENCE [LARGE SCALE GENOMIC DNA]</scope>
    <source>
        <strain evidence="2 3">CBS 115471</strain>
    </source>
</reference>